<dbReference type="Pfam" id="PF00270">
    <property type="entry name" value="DEAD"/>
    <property type="match status" value="1"/>
</dbReference>
<evidence type="ECO:0000313" key="8">
    <source>
        <dbReference type="Proteomes" id="UP000663827"/>
    </source>
</evidence>
<dbReference type="GO" id="GO:0005524">
    <property type="term" value="F:ATP binding"/>
    <property type="evidence" value="ECO:0007669"/>
    <property type="project" value="UniProtKB-UniRule"/>
</dbReference>
<evidence type="ECO:0000259" key="6">
    <source>
        <dbReference type="SMART" id="SM00487"/>
    </source>
</evidence>
<dbReference type="SUPFAM" id="SSF52540">
    <property type="entry name" value="P-loop containing nucleoside triphosphate hydrolases"/>
    <property type="match status" value="1"/>
</dbReference>
<dbReference type="GO" id="GO:0003724">
    <property type="term" value="F:RNA helicase activity"/>
    <property type="evidence" value="ECO:0007669"/>
    <property type="project" value="UniProtKB-EC"/>
</dbReference>
<keyword evidence="4" id="KW-0694">RNA-binding</keyword>
<keyword evidence="2 4" id="KW-0378">Hydrolase</keyword>
<feature type="region of interest" description="Disordered" evidence="5">
    <location>
        <begin position="1"/>
        <end position="23"/>
    </location>
</feature>
<keyword evidence="4" id="KW-0347">Helicase</keyword>
<dbReference type="InterPro" id="IPR011545">
    <property type="entry name" value="DEAD/DEAH_box_helicase_dom"/>
</dbReference>
<keyword evidence="1 4" id="KW-0547">Nucleotide-binding</keyword>
<dbReference type="AlphaFoldDB" id="A0A8H3E3J7"/>
<dbReference type="InterPro" id="IPR027417">
    <property type="entry name" value="P-loop_NTPase"/>
</dbReference>
<dbReference type="GO" id="GO:0003723">
    <property type="term" value="F:RNA binding"/>
    <property type="evidence" value="ECO:0007669"/>
    <property type="project" value="UniProtKB-UniRule"/>
</dbReference>
<evidence type="ECO:0000256" key="5">
    <source>
        <dbReference type="SAM" id="MobiDB-lite"/>
    </source>
</evidence>
<comment type="similarity">
    <text evidence="4">Belongs to the DEAD box helicase family.</text>
</comment>
<keyword evidence="3 4" id="KW-0067">ATP-binding</keyword>
<dbReference type="Gene3D" id="3.40.50.300">
    <property type="entry name" value="P-loop containing nucleotide triphosphate hydrolases"/>
    <property type="match status" value="1"/>
</dbReference>
<dbReference type="InterPro" id="IPR014001">
    <property type="entry name" value="Helicase_ATP-bd"/>
</dbReference>
<dbReference type="Pfam" id="PF14223">
    <property type="entry name" value="Retrotran_gag_2"/>
    <property type="match status" value="1"/>
</dbReference>
<comment type="function">
    <text evidence="4">RNA helicase.</text>
</comment>
<dbReference type="PANTHER" id="PTHR24031">
    <property type="entry name" value="RNA HELICASE"/>
    <property type="match status" value="1"/>
</dbReference>
<gene>
    <name evidence="7" type="ORF">RDB_LOCUS111144</name>
</gene>
<name>A0A8H3E3J7_9AGAM</name>
<dbReference type="Proteomes" id="UP000663827">
    <property type="component" value="Unassembled WGS sequence"/>
</dbReference>
<sequence>MATNTGETDGNNPVSRSSQNKPQLLEATMRNVPKLKELNYAQWKNIITNSIKRAKLWEYVDGSIEEPAEHDARNLATYYDEAAAVRNAILGSLEPSAQKYIEEALDPRDAWLALEKKYLTAEADTDSKLISIEQQLANLRLDEGGDVIEHIAEFCRMRCQLNGTRLAIDDQTCISMLYRSLPPSYRQSVLTPEGVEMKDFCALCARLTYISQNPTPETPVDDTPPAPVEDYTTWGVPEDIKAFGLTGDKNPLLEERAAVTCRDCLLKDHQAGTPECPQYEWRKELWGAESSDSIPSSGNLGGYFSSEKPLPVNTKRISYEFSEPIKVVLNFNELGLKAQLTQNIHYSQLSAIQQCAILPIIQGRNVLAQAPPNNGKTTALAISLLQGIDPKLPHAQALIFTATSIAATAFQNTINALGSNWSVRCYTCDSGLFAGSTLSQLAKINDHHIFVGTPGDVLTLIRRSIMNLRRLKIVVLDDIDKIIEAGMVDQILEVYRHVPPLAQVIASTTVHSLSISRAIADILTDPLQISVNYNDGMSVGTHFYVMVPPKKKPDVLYAAFLALGVGGLALICRSFNELSEYNWDRTHGFYYLRETHESNTWGGTIQAFNNKLSDIRSKISYYGYYPHNVGDGVSNAILATTDAALSTGRLSGIGAPLVNYDVPSNVEDYIKRLDYWRLADPGRNQMMVTFITTDTDEINIIQDLKRCYGVNVPELLWDEKSKKLC</sequence>
<reference evidence="7" key="1">
    <citation type="submission" date="2021-01" db="EMBL/GenBank/DDBJ databases">
        <authorList>
            <person name="Kaushik A."/>
        </authorList>
    </citation>
    <scope>NUCLEOTIDE SEQUENCE</scope>
    <source>
        <strain evidence="7">AG5</strain>
    </source>
</reference>
<evidence type="ECO:0000313" key="7">
    <source>
        <dbReference type="EMBL" id="CAE7175494.1"/>
    </source>
</evidence>
<accession>A0A8H3E3J7</accession>
<organism evidence="7 8">
    <name type="scientific">Rhizoctonia solani</name>
    <dbReference type="NCBI Taxonomy" id="456999"/>
    <lineage>
        <taxon>Eukaryota</taxon>
        <taxon>Fungi</taxon>
        <taxon>Dikarya</taxon>
        <taxon>Basidiomycota</taxon>
        <taxon>Agaricomycotina</taxon>
        <taxon>Agaricomycetes</taxon>
        <taxon>Cantharellales</taxon>
        <taxon>Ceratobasidiaceae</taxon>
        <taxon>Rhizoctonia</taxon>
    </lineage>
</organism>
<dbReference type="SMART" id="SM00487">
    <property type="entry name" value="DEXDc"/>
    <property type="match status" value="1"/>
</dbReference>
<proteinExistence type="inferred from homology"/>
<comment type="catalytic activity">
    <reaction evidence="4">
        <text>ATP + H2O = ADP + phosphate + H(+)</text>
        <dbReference type="Rhea" id="RHEA:13065"/>
        <dbReference type="ChEBI" id="CHEBI:15377"/>
        <dbReference type="ChEBI" id="CHEBI:15378"/>
        <dbReference type="ChEBI" id="CHEBI:30616"/>
        <dbReference type="ChEBI" id="CHEBI:43474"/>
        <dbReference type="ChEBI" id="CHEBI:456216"/>
        <dbReference type="EC" id="3.6.4.13"/>
    </reaction>
</comment>
<feature type="domain" description="Helicase ATP-binding" evidence="6">
    <location>
        <begin position="345"/>
        <end position="548"/>
    </location>
</feature>
<feature type="compositionally biased region" description="Polar residues" evidence="5">
    <location>
        <begin position="1"/>
        <end position="22"/>
    </location>
</feature>
<protein>
    <recommendedName>
        <fullName evidence="4">ATP-dependent RNA helicase</fullName>
        <ecNumber evidence="4">3.6.4.13</ecNumber>
    </recommendedName>
</protein>
<comment type="caution">
    <text evidence="7">The sequence shown here is derived from an EMBL/GenBank/DDBJ whole genome shotgun (WGS) entry which is preliminary data.</text>
</comment>
<evidence type="ECO:0000256" key="3">
    <source>
        <dbReference type="ARBA" id="ARBA00022840"/>
    </source>
</evidence>
<evidence type="ECO:0000256" key="1">
    <source>
        <dbReference type="ARBA" id="ARBA00022741"/>
    </source>
</evidence>
<evidence type="ECO:0000256" key="2">
    <source>
        <dbReference type="ARBA" id="ARBA00022801"/>
    </source>
</evidence>
<dbReference type="GO" id="GO:0016787">
    <property type="term" value="F:hydrolase activity"/>
    <property type="evidence" value="ECO:0007669"/>
    <property type="project" value="UniProtKB-KW"/>
</dbReference>
<dbReference type="EC" id="3.6.4.13" evidence="4"/>
<evidence type="ECO:0000256" key="4">
    <source>
        <dbReference type="RuleBase" id="RU365068"/>
    </source>
</evidence>
<comment type="domain">
    <text evidence="4">The Q motif is unique to and characteristic of the DEAD box family of RNA helicases and controls ATP binding and hydrolysis.</text>
</comment>
<dbReference type="EMBL" id="CAJNJQ010002433">
    <property type="protein sequence ID" value="CAE7175494.1"/>
    <property type="molecule type" value="Genomic_DNA"/>
</dbReference>